<keyword evidence="2" id="KW-1003">Cell membrane</keyword>
<accession>A0A9X1F9V6</accession>
<keyword evidence="3 6" id="KW-0812">Transmembrane</keyword>
<dbReference type="InterPro" id="IPR027379">
    <property type="entry name" value="CLS_N"/>
</dbReference>
<evidence type="ECO:0000256" key="4">
    <source>
        <dbReference type="ARBA" id="ARBA00022989"/>
    </source>
</evidence>
<feature type="transmembrane region" description="Helical" evidence="6">
    <location>
        <begin position="40"/>
        <end position="61"/>
    </location>
</feature>
<dbReference type="GO" id="GO:0005886">
    <property type="term" value="C:plasma membrane"/>
    <property type="evidence" value="ECO:0007669"/>
    <property type="project" value="UniProtKB-SubCell"/>
</dbReference>
<proteinExistence type="predicted"/>
<evidence type="ECO:0000256" key="1">
    <source>
        <dbReference type="ARBA" id="ARBA00004651"/>
    </source>
</evidence>
<evidence type="ECO:0000259" key="7">
    <source>
        <dbReference type="Pfam" id="PF13396"/>
    </source>
</evidence>
<keyword evidence="9" id="KW-1185">Reference proteome</keyword>
<feature type="transmembrane region" description="Helical" evidence="6">
    <location>
        <begin position="6"/>
        <end position="28"/>
    </location>
</feature>
<sequence length="70" mass="8257">MMLVDSEMVNFFIGCYILIILLLCIVVLKSRRKIKSKMVWLVLLLFLPVLGVFFYIMSITFKTNNMTYID</sequence>
<organism evidence="8 9">
    <name type="scientific">Winogradskyella luteola</name>
    <dbReference type="NCBI Taxonomy" id="2828330"/>
    <lineage>
        <taxon>Bacteria</taxon>
        <taxon>Pseudomonadati</taxon>
        <taxon>Bacteroidota</taxon>
        <taxon>Flavobacteriia</taxon>
        <taxon>Flavobacteriales</taxon>
        <taxon>Flavobacteriaceae</taxon>
        <taxon>Winogradskyella</taxon>
    </lineage>
</organism>
<protein>
    <submittedName>
        <fullName evidence="8">PLDc N-terminal domain-containing protein</fullName>
    </submittedName>
</protein>
<evidence type="ECO:0000256" key="3">
    <source>
        <dbReference type="ARBA" id="ARBA00022692"/>
    </source>
</evidence>
<gene>
    <name evidence="8" type="ORF">KCG49_12300</name>
</gene>
<feature type="domain" description="Cardiolipin synthase N-terminal" evidence="7">
    <location>
        <begin position="17"/>
        <end position="57"/>
    </location>
</feature>
<dbReference type="Proteomes" id="UP001138894">
    <property type="component" value="Unassembled WGS sequence"/>
</dbReference>
<evidence type="ECO:0000313" key="9">
    <source>
        <dbReference type="Proteomes" id="UP001138894"/>
    </source>
</evidence>
<evidence type="ECO:0000256" key="2">
    <source>
        <dbReference type="ARBA" id="ARBA00022475"/>
    </source>
</evidence>
<reference evidence="8" key="1">
    <citation type="submission" date="2021-04" db="EMBL/GenBank/DDBJ databases">
        <authorList>
            <person name="Pira H."/>
            <person name="Risdian C."/>
            <person name="Wink J."/>
        </authorList>
    </citation>
    <scope>NUCLEOTIDE SEQUENCE</scope>
    <source>
        <strain evidence="8">WHY3</strain>
    </source>
</reference>
<dbReference type="EMBL" id="JAGSPD010000010">
    <property type="protein sequence ID" value="MBV7269971.1"/>
    <property type="molecule type" value="Genomic_DNA"/>
</dbReference>
<dbReference type="AlphaFoldDB" id="A0A9X1F9V6"/>
<name>A0A9X1F9V6_9FLAO</name>
<dbReference type="Pfam" id="PF13396">
    <property type="entry name" value="PLDc_N"/>
    <property type="match status" value="1"/>
</dbReference>
<evidence type="ECO:0000256" key="5">
    <source>
        <dbReference type="ARBA" id="ARBA00023136"/>
    </source>
</evidence>
<evidence type="ECO:0000256" key="6">
    <source>
        <dbReference type="SAM" id="Phobius"/>
    </source>
</evidence>
<dbReference type="RefSeq" id="WP_218546893.1">
    <property type="nucleotide sequence ID" value="NZ_JAGSPD010000010.1"/>
</dbReference>
<evidence type="ECO:0000313" key="8">
    <source>
        <dbReference type="EMBL" id="MBV7269971.1"/>
    </source>
</evidence>
<keyword evidence="5 6" id="KW-0472">Membrane</keyword>
<comment type="caution">
    <text evidence="8">The sequence shown here is derived from an EMBL/GenBank/DDBJ whole genome shotgun (WGS) entry which is preliminary data.</text>
</comment>
<comment type="subcellular location">
    <subcellularLocation>
        <location evidence="1">Cell membrane</location>
        <topology evidence="1">Multi-pass membrane protein</topology>
    </subcellularLocation>
</comment>
<keyword evidence="4 6" id="KW-1133">Transmembrane helix</keyword>